<organism evidence="3 4">
    <name type="scientific">Rhodococcus kronopolitis</name>
    <dbReference type="NCBI Taxonomy" id="1460226"/>
    <lineage>
        <taxon>Bacteria</taxon>
        <taxon>Bacillati</taxon>
        <taxon>Actinomycetota</taxon>
        <taxon>Actinomycetes</taxon>
        <taxon>Mycobacteriales</taxon>
        <taxon>Nocardiaceae</taxon>
        <taxon>Rhodococcus</taxon>
    </lineage>
</organism>
<keyword evidence="1" id="KW-0238">DNA-binding</keyword>
<dbReference type="EMBL" id="JBHSFO010000004">
    <property type="protein sequence ID" value="MFC4603965.1"/>
    <property type="molecule type" value="Genomic_DNA"/>
</dbReference>
<accession>A0ABV9FSY6</accession>
<dbReference type="Gene3D" id="1.10.357.10">
    <property type="entry name" value="Tetracycline Repressor, domain 2"/>
    <property type="match status" value="1"/>
</dbReference>
<gene>
    <name evidence="3" type="ORF">ACFO6S_09750</name>
</gene>
<feature type="domain" description="HTH tetR-type" evidence="2">
    <location>
        <begin position="8"/>
        <end position="55"/>
    </location>
</feature>
<name>A0ABV9FSY6_9NOCA</name>
<dbReference type="InterPro" id="IPR009057">
    <property type="entry name" value="Homeodomain-like_sf"/>
</dbReference>
<evidence type="ECO:0000313" key="3">
    <source>
        <dbReference type="EMBL" id="MFC4603965.1"/>
    </source>
</evidence>
<dbReference type="Proteomes" id="UP001595914">
    <property type="component" value="Unassembled WGS sequence"/>
</dbReference>
<evidence type="ECO:0000256" key="1">
    <source>
        <dbReference type="ARBA" id="ARBA00023125"/>
    </source>
</evidence>
<evidence type="ECO:0000259" key="2">
    <source>
        <dbReference type="Pfam" id="PF00440"/>
    </source>
</evidence>
<dbReference type="Pfam" id="PF00440">
    <property type="entry name" value="TetR_N"/>
    <property type="match status" value="1"/>
</dbReference>
<sequence length="207" mass="22867">MSTARLTLVRAAERLVAERGLHGVRASEVVKAAGHRNNSAVTYHFGSWNGLLDAVWQLHAQPVNEARAVLIDDARTRGDYGLRTMVEAYLRPLTADLRRYHPSYWARFNEQWLAGVALNFFTLQADAPEIRPGVDSVLVVNDLFRDMAAELTHLPDAARSRRVALTARFVIGALAAWEREPDADGSPSLDALEEELIGMAVALLEAP</sequence>
<evidence type="ECO:0000313" key="4">
    <source>
        <dbReference type="Proteomes" id="UP001595914"/>
    </source>
</evidence>
<proteinExistence type="predicted"/>
<dbReference type="RefSeq" id="WP_378416411.1">
    <property type="nucleotide sequence ID" value="NZ_JBHSFO010000004.1"/>
</dbReference>
<protein>
    <submittedName>
        <fullName evidence="3">TetR family transcriptional regulator</fullName>
    </submittedName>
</protein>
<dbReference type="InterPro" id="IPR001647">
    <property type="entry name" value="HTH_TetR"/>
</dbReference>
<comment type="caution">
    <text evidence="3">The sequence shown here is derived from an EMBL/GenBank/DDBJ whole genome shotgun (WGS) entry which is preliminary data.</text>
</comment>
<dbReference type="SUPFAM" id="SSF46689">
    <property type="entry name" value="Homeodomain-like"/>
    <property type="match status" value="1"/>
</dbReference>
<reference evidence="4" key="1">
    <citation type="journal article" date="2019" name="Int. J. Syst. Evol. Microbiol.">
        <title>The Global Catalogue of Microorganisms (GCM) 10K type strain sequencing project: providing services to taxonomists for standard genome sequencing and annotation.</title>
        <authorList>
            <consortium name="The Broad Institute Genomics Platform"/>
            <consortium name="The Broad Institute Genome Sequencing Center for Infectious Disease"/>
            <person name="Wu L."/>
            <person name="Ma J."/>
        </authorList>
    </citation>
    <scope>NUCLEOTIDE SEQUENCE [LARGE SCALE GENOMIC DNA]</scope>
    <source>
        <strain evidence="4">CCUG 54520</strain>
    </source>
</reference>
<keyword evidence="4" id="KW-1185">Reference proteome</keyword>